<comment type="caution">
    <text evidence="2">The sequence shown here is derived from an EMBL/GenBank/DDBJ whole genome shotgun (WGS) entry which is preliminary data.</text>
</comment>
<dbReference type="InParanoid" id="A8N0G8"/>
<dbReference type="HOGENOM" id="CLU_1245277_0_0_1"/>
<feature type="compositionally biased region" description="Basic and acidic residues" evidence="1">
    <location>
        <begin position="159"/>
        <end position="175"/>
    </location>
</feature>
<evidence type="ECO:0000313" key="3">
    <source>
        <dbReference type="Proteomes" id="UP000001861"/>
    </source>
</evidence>
<feature type="region of interest" description="Disordered" evidence="1">
    <location>
        <begin position="149"/>
        <end position="178"/>
    </location>
</feature>
<dbReference type="RefSeq" id="XP_001828418.2">
    <property type="nucleotide sequence ID" value="XM_001828366.2"/>
</dbReference>
<accession>A8N0G8</accession>
<reference evidence="2 3" key="1">
    <citation type="journal article" date="2010" name="Proc. Natl. Acad. Sci. U.S.A.">
        <title>Insights into evolution of multicellular fungi from the assembled chromosomes of the mushroom Coprinopsis cinerea (Coprinus cinereus).</title>
        <authorList>
            <person name="Stajich J.E."/>
            <person name="Wilke S.K."/>
            <person name="Ahren D."/>
            <person name="Au C.H."/>
            <person name="Birren B.W."/>
            <person name="Borodovsky M."/>
            <person name="Burns C."/>
            <person name="Canback B."/>
            <person name="Casselton L.A."/>
            <person name="Cheng C.K."/>
            <person name="Deng J."/>
            <person name="Dietrich F.S."/>
            <person name="Fargo D.C."/>
            <person name="Farman M.L."/>
            <person name="Gathman A.C."/>
            <person name="Goldberg J."/>
            <person name="Guigo R."/>
            <person name="Hoegger P.J."/>
            <person name="Hooker J.B."/>
            <person name="Huggins A."/>
            <person name="James T.Y."/>
            <person name="Kamada T."/>
            <person name="Kilaru S."/>
            <person name="Kodira C."/>
            <person name="Kues U."/>
            <person name="Kupfer D."/>
            <person name="Kwan H.S."/>
            <person name="Lomsadze A."/>
            <person name="Li W."/>
            <person name="Lilly W.W."/>
            <person name="Ma L.J."/>
            <person name="Mackey A.J."/>
            <person name="Manning G."/>
            <person name="Martin F."/>
            <person name="Muraguchi H."/>
            <person name="Natvig D.O."/>
            <person name="Palmerini H."/>
            <person name="Ramesh M.A."/>
            <person name="Rehmeyer C.J."/>
            <person name="Roe B.A."/>
            <person name="Shenoy N."/>
            <person name="Stanke M."/>
            <person name="Ter-Hovhannisyan V."/>
            <person name="Tunlid A."/>
            <person name="Velagapudi R."/>
            <person name="Vision T.J."/>
            <person name="Zeng Q."/>
            <person name="Zolan M.E."/>
            <person name="Pukkila P.J."/>
        </authorList>
    </citation>
    <scope>NUCLEOTIDE SEQUENCE [LARGE SCALE GENOMIC DNA]</scope>
    <source>
        <strain evidence="3">Okayama-7 / 130 / ATCC MYA-4618 / FGSC 9003</strain>
    </source>
</reference>
<evidence type="ECO:0000256" key="1">
    <source>
        <dbReference type="SAM" id="MobiDB-lite"/>
    </source>
</evidence>
<dbReference type="EMBL" id="AACS02000001">
    <property type="protein sequence ID" value="EAU93410.2"/>
    <property type="molecule type" value="Genomic_DNA"/>
</dbReference>
<dbReference type="AlphaFoldDB" id="A8N0G8"/>
<gene>
    <name evidence="2" type="ORF">CC1G_04389</name>
</gene>
<dbReference type="VEuPathDB" id="FungiDB:CC1G_04389"/>
<dbReference type="Proteomes" id="UP000001861">
    <property type="component" value="Unassembled WGS sequence"/>
</dbReference>
<dbReference type="KEGG" id="cci:CC1G_04389"/>
<protein>
    <submittedName>
        <fullName evidence="2">Uncharacterized protein</fullName>
    </submittedName>
</protein>
<name>A8N0G8_COPC7</name>
<sequence>MRNPAEAPAAYSLLLQKKCRFWSHLSPILNKSSTTAEAQAPSPIFRPATLDYCFNDLDSALSCSQLRRVTTEKGVLYDTKLIVSSWTLDGFPFHSSKKQSDLHKHGASFLQSIHNSNGVYITPNSKVFPTYLSRPISMYPLIKTEKETPRFNHQSRQGPCERKGQVDGYDGRNMHESNPQTQWKRSFFCSKLSPNLVLPADGEDLAYIDGGYEARKRTRMTR</sequence>
<proteinExistence type="predicted"/>
<organism evidence="2 3">
    <name type="scientific">Coprinopsis cinerea (strain Okayama-7 / 130 / ATCC MYA-4618 / FGSC 9003)</name>
    <name type="common">Inky cap fungus</name>
    <name type="synonym">Hormographiella aspergillata</name>
    <dbReference type="NCBI Taxonomy" id="240176"/>
    <lineage>
        <taxon>Eukaryota</taxon>
        <taxon>Fungi</taxon>
        <taxon>Dikarya</taxon>
        <taxon>Basidiomycota</taxon>
        <taxon>Agaricomycotina</taxon>
        <taxon>Agaricomycetes</taxon>
        <taxon>Agaricomycetidae</taxon>
        <taxon>Agaricales</taxon>
        <taxon>Agaricineae</taxon>
        <taxon>Psathyrellaceae</taxon>
        <taxon>Coprinopsis</taxon>
    </lineage>
</organism>
<keyword evidence="3" id="KW-1185">Reference proteome</keyword>
<evidence type="ECO:0000313" key="2">
    <source>
        <dbReference type="EMBL" id="EAU93410.2"/>
    </source>
</evidence>
<dbReference type="GeneID" id="6004841"/>